<gene>
    <name evidence="6" type="ORF">XDN619_LOCUS18107</name>
</gene>
<dbReference type="GO" id="GO:0016579">
    <property type="term" value="P:protein deubiquitination"/>
    <property type="evidence" value="ECO:0007669"/>
    <property type="project" value="InterPro"/>
</dbReference>
<feature type="transmembrane region" description="Helical" evidence="4">
    <location>
        <begin position="95"/>
        <end position="115"/>
    </location>
</feature>
<feature type="compositionally biased region" description="Basic and acidic residues" evidence="3">
    <location>
        <begin position="176"/>
        <end position="188"/>
    </location>
</feature>
<dbReference type="PROSITE" id="PS00973">
    <property type="entry name" value="USP_2"/>
    <property type="match status" value="1"/>
</dbReference>
<evidence type="ECO:0000256" key="3">
    <source>
        <dbReference type="SAM" id="MobiDB-lite"/>
    </source>
</evidence>
<comment type="catalytic activity">
    <reaction evidence="1 2">
        <text>Thiol-dependent hydrolysis of ester, thioester, amide, peptide and isopeptide bonds formed by the C-terminal Gly of ubiquitin (a 76-residue protein attached to proteins as an intracellular targeting signal).</text>
        <dbReference type="EC" id="3.4.19.12"/>
    </reaction>
</comment>
<keyword evidence="4" id="KW-0812">Transmembrane</keyword>
<dbReference type="InterPro" id="IPR028889">
    <property type="entry name" value="USP"/>
</dbReference>
<comment type="caution">
    <text evidence="6">The sequence shown here is derived from an EMBL/GenBank/DDBJ whole genome shotgun (WGS) entry which is preliminary data.</text>
</comment>
<feature type="compositionally biased region" description="Polar residues" evidence="3">
    <location>
        <begin position="189"/>
        <end position="203"/>
    </location>
</feature>
<proteinExistence type="inferred from homology"/>
<dbReference type="AlphaFoldDB" id="A0A816TLA7"/>
<protein>
    <recommendedName>
        <fullName evidence="2">Ubiquitin carboxyl-terminal hydrolase</fullName>
        <ecNumber evidence="2">3.4.19.12</ecNumber>
    </recommendedName>
</protein>
<dbReference type="InterPro" id="IPR018200">
    <property type="entry name" value="USP_CS"/>
</dbReference>
<evidence type="ECO:0000256" key="2">
    <source>
        <dbReference type="RuleBase" id="RU366025"/>
    </source>
</evidence>
<dbReference type="InterPro" id="IPR050185">
    <property type="entry name" value="Ub_carboxyl-term_hydrolase"/>
</dbReference>
<evidence type="ECO:0000313" key="7">
    <source>
        <dbReference type="Proteomes" id="UP000663887"/>
    </source>
</evidence>
<dbReference type="Pfam" id="PF00443">
    <property type="entry name" value="UCH"/>
    <property type="match status" value="1"/>
</dbReference>
<keyword evidence="2" id="KW-0833">Ubl conjugation pathway</keyword>
<organism evidence="6 7">
    <name type="scientific">Rotaria magnacalcarata</name>
    <dbReference type="NCBI Taxonomy" id="392030"/>
    <lineage>
        <taxon>Eukaryota</taxon>
        <taxon>Metazoa</taxon>
        <taxon>Spiralia</taxon>
        <taxon>Gnathifera</taxon>
        <taxon>Rotifera</taxon>
        <taxon>Eurotatoria</taxon>
        <taxon>Bdelloidea</taxon>
        <taxon>Philodinida</taxon>
        <taxon>Philodinidae</taxon>
        <taxon>Rotaria</taxon>
    </lineage>
</organism>
<keyword evidence="2" id="KW-0788">Thiol protease</keyword>
<dbReference type="Gene3D" id="3.90.70.10">
    <property type="entry name" value="Cysteine proteinases"/>
    <property type="match status" value="1"/>
</dbReference>
<feature type="domain" description="USP" evidence="5">
    <location>
        <begin position="399"/>
        <end position="716"/>
    </location>
</feature>
<accession>A0A816TLA7</accession>
<dbReference type="PROSITE" id="PS50235">
    <property type="entry name" value="USP_3"/>
    <property type="match status" value="1"/>
</dbReference>
<dbReference type="GO" id="GO:0006508">
    <property type="term" value="P:proteolysis"/>
    <property type="evidence" value="ECO:0007669"/>
    <property type="project" value="UniProtKB-KW"/>
</dbReference>
<keyword evidence="4" id="KW-0472">Membrane</keyword>
<dbReference type="CDD" id="cd02674">
    <property type="entry name" value="Peptidase_C19R"/>
    <property type="match status" value="1"/>
</dbReference>
<dbReference type="EC" id="3.4.19.12" evidence="2"/>
<reference evidence="6" key="1">
    <citation type="submission" date="2021-02" db="EMBL/GenBank/DDBJ databases">
        <authorList>
            <person name="Nowell W R."/>
        </authorList>
    </citation>
    <scope>NUCLEOTIDE SEQUENCE</scope>
</reference>
<comment type="similarity">
    <text evidence="2">Belongs to the peptidase C19 family.</text>
</comment>
<dbReference type="InterPro" id="IPR038765">
    <property type="entry name" value="Papain-like_cys_pep_sf"/>
</dbReference>
<keyword evidence="2" id="KW-0645">Protease</keyword>
<dbReference type="InterPro" id="IPR001394">
    <property type="entry name" value="Peptidase_C19_UCH"/>
</dbReference>
<evidence type="ECO:0000259" key="5">
    <source>
        <dbReference type="PROSITE" id="PS50235"/>
    </source>
</evidence>
<evidence type="ECO:0000256" key="1">
    <source>
        <dbReference type="ARBA" id="ARBA00000707"/>
    </source>
</evidence>
<dbReference type="Proteomes" id="UP000663887">
    <property type="component" value="Unassembled WGS sequence"/>
</dbReference>
<name>A0A816TLA7_9BILA</name>
<keyword evidence="4" id="KW-1133">Transmembrane helix</keyword>
<keyword evidence="2" id="KW-0378">Hydrolase</keyword>
<dbReference type="SUPFAM" id="SSF54001">
    <property type="entry name" value="Cysteine proteinases"/>
    <property type="match status" value="1"/>
</dbReference>
<dbReference type="EMBL" id="CAJNRG010007817">
    <property type="protein sequence ID" value="CAF2098211.1"/>
    <property type="molecule type" value="Genomic_DNA"/>
</dbReference>
<dbReference type="GO" id="GO:0004843">
    <property type="term" value="F:cysteine-type deubiquitinase activity"/>
    <property type="evidence" value="ECO:0007669"/>
    <property type="project" value="UniProtKB-UniRule"/>
</dbReference>
<dbReference type="PROSITE" id="PS00972">
    <property type="entry name" value="USP_1"/>
    <property type="match status" value="1"/>
</dbReference>
<feature type="region of interest" description="Disordered" evidence="3">
    <location>
        <begin position="176"/>
        <end position="206"/>
    </location>
</feature>
<dbReference type="PANTHER" id="PTHR21646">
    <property type="entry name" value="UBIQUITIN CARBOXYL-TERMINAL HYDROLASE"/>
    <property type="match status" value="1"/>
</dbReference>
<evidence type="ECO:0000313" key="6">
    <source>
        <dbReference type="EMBL" id="CAF2098211.1"/>
    </source>
</evidence>
<sequence>MTYHSRQYISCYFRILGAACGPHFNLDHLFTANDLDSRMNDICGYMVSDYVLIESRCRGFHKNALICSRHRYLFCEGYIPEKYCMFKRCYRIKELMYMGPNAALFIGNVPILGYICSDHRTALEIEMPMKNLRPVFLTQSGQCKIWDCVVNAPPINIRSASTENSLVTVTDQQRCDDHSSCGKSENENNRSTAMYTGLSNSPPVENDIKTNKIHLTLRTKQDDTSLERNAHSNQQHQPNVLMPKTDVYVIQEKETNQARRFTRQSSPSKSSRAEPMEMQRFIYLKICANTSTSHKRQPEPMLETDTFAILKAKIVDTFALNHSPSDLSLLYASSNTDNIQWKTLKNEEENRTLAELSFDDDYIVTWASSKCLGKGSISSSSDIQQPDCLADQYDVYPLPGLQNLGNTCFMNSVLQCLNHVEQFFNYFRGTKIKTLLYSENIGEENNLILTRRYTELIESLCSSHNETVIPVEFHIDFGRLTPHFYNYHQHDSLEFMNIFLDILHEDLMRILQQNYSIVSETFHGQIRTVVTCKQCGTELETNDSFSFLPLPIPEENNKVQSSRTRGYKLDQCFQTFFQEERIRNHGQWHCDHCGKLTDARKTLCLKKLPPVLILQLKRFNYDLRSYAKNETLIEYDLDNLDLNEYVVQSHRDTSIRYNLIAVSNHWGSLIGGHFVTYAKLPRNQDWYKYNDDRVHKIDKNMHVNNSSAYILIYKQEEKDSITATTV</sequence>
<evidence type="ECO:0000256" key="4">
    <source>
        <dbReference type="SAM" id="Phobius"/>
    </source>
</evidence>